<proteinExistence type="predicted"/>
<dbReference type="AlphaFoldDB" id="W2SYR0"/>
<keyword evidence="3" id="KW-1185">Reference proteome</keyword>
<gene>
    <name evidence="2" type="ORF">NECAME_03923</name>
</gene>
<dbReference type="Proteomes" id="UP000053676">
    <property type="component" value="Unassembled WGS sequence"/>
</dbReference>
<dbReference type="OrthoDB" id="6146649at2759"/>
<feature type="compositionally biased region" description="Polar residues" evidence="1">
    <location>
        <begin position="48"/>
        <end position="67"/>
    </location>
</feature>
<organism evidence="2 3">
    <name type="scientific">Necator americanus</name>
    <name type="common">Human hookworm</name>
    <dbReference type="NCBI Taxonomy" id="51031"/>
    <lineage>
        <taxon>Eukaryota</taxon>
        <taxon>Metazoa</taxon>
        <taxon>Ecdysozoa</taxon>
        <taxon>Nematoda</taxon>
        <taxon>Chromadorea</taxon>
        <taxon>Rhabditida</taxon>
        <taxon>Rhabditina</taxon>
        <taxon>Rhabditomorpha</taxon>
        <taxon>Strongyloidea</taxon>
        <taxon>Ancylostomatidae</taxon>
        <taxon>Bunostominae</taxon>
        <taxon>Necator</taxon>
    </lineage>
</organism>
<protein>
    <submittedName>
        <fullName evidence="2">Uncharacterized protein</fullName>
    </submittedName>
</protein>
<evidence type="ECO:0000256" key="1">
    <source>
        <dbReference type="SAM" id="MobiDB-lite"/>
    </source>
</evidence>
<dbReference type="EMBL" id="KI660334">
    <property type="protein sequence ID" value="ETN74790.1"/>
    <property type="molecule type" value="Genomic_DNA"/>
</dbReference>
<feature type="region of interest" description="Disordered" evidence="1">
    <location>
        <begin position="40"/>
        <end position="77"/>
    </location>
</feature>
<evidence type="ECO:0000313" key="3">
    <source>
        <dbReference type="Proteomes" id="UP000053676"/>
    </source>
</evidence>
<dbReference type="KEGG" id="nai:NECAME_03923"/>
<feature type="region of interest" description="Disordered" evidence="1">
    <location>
        <begin position="1"/>
        <end position="25"/>
    </location>
</feature>
<sequence>MASSSSNQVDEGDHDSAPGPLGCKYDDSLTELRIHLVIPGIREKTIMKASNTQESQLPRRNNQSQQKGEAAFKNYRR</sequence>
<reference evidence="3" key="1">
    <citation type="journal article" date="2014" name="Nat. Genet.">
        <title>Genome of the human hookworm Necator americanus.</title>
        <authorList>
            <person name="Tang Y.T."/>
            <person name="Gao X."/>
            <person name="Rosa B.A."/>
            <person name="Abubucker S."/>
            <person name="Hallsworth-Pepin K."/>
            <person name="Martin J."/>
            <person name="Tyagi R."/>
            <person name="Heizer E."/>
            <person name="Zhang X."/>
            <person name="Bhonagiri-Palsikar V."/>
            <person name="Minx P."/>
            <person name="Warren W.C."/>
            <person name="Wang Q."/>
            <person name="Zhan B."/>
            <person name="Hotez P.J."/>
            <person name="Sternberg P.W."/>
            <person name="Dougall A."/>
            <person name="Gaze S.T."/>
            <person name="Mulvenna J."/>
            <person name="Sotillo J."/>
            <person name="Ranganathan S."/>
            <person name="Rabelo E.M."/>
            <person name="Wilson R.K."/>
            <person name="Felgner P.L."/>
            <person name="Bethony J."/>
            <person name="Hawdon J.M."/>
            <person name="Gasser R.B."/>
            <person name="Loukas A."/>
            <person name="Mitreva M."/>
        </authorList>
    </citation>
    <scope>NUCLEOTIDE SEQUENCE [LARGE SCALE GENOMIC DNA]</scope>
</reference>
<evidence type="ECO:0000313" key="2">
    <source>
        <dbReference type="EMBL" id="ETN74790.1"/>
    </source>
</evidence>
<name>W2SYR0_NECAM</name>
<accession>W2SYR0</accession>